<accession>A0A8H3GM79</accession>
<dbReference type="PANTHER" id="PTHR12558:SF13">
    <property type="entry name" value="CELL DIVISION CYCLE PROTEIN 27 HOMOLOG"/>
    <property type="match status" value="1"/>
</dbReference>
<evidence type="ECO:0000313" key="6">
    <source>
        <dbReference type="Proteomes" id="UP000663846"/>
    </source>
</evidence>
<feature type="domain" description="CHAT" evidence="4">
    <location>
        <begin position="685"/>
        <end position="965"/>
    </location>
</feature>
<feature type="region of interest" description="Disordered" evidence="3">
    <location>
        <begin position="546"/>
        <end position="567"/>
    </location>
</feature>
<dbReference type="AlphaFoldDB" id="A0A8H3GM79"/>
<comment type="similarity">
    <text evidence="2">Belongs to the APC3/CDC27 family.</text>
</comment>
<dbReference type="Proteomes" id="UP000663846">
    <property type="component" value="Unassembled WGS sequence"/>
</dbReference>
<comment type="caution">
    <text evidence="5">The sequence shown here is derived from an EMBL/GenBank/DDBJ whole genome shotgun (WGS) entry which is preliminary data.</text>
</comment>
<dbReference type="GO" id="GO:0005680">
    <property type="term" value="C:anaphase-promoting complex"/>
    <property type="evidence" value="ECO:0007669"/>
    <property type="project" value="UniProtKB-ARBA"/>
</dbReference>
<dbReference type="InterPro" id="IPR024983">
    <property type="entry name" value="CHAT_dom"/>
</dbReference>
<evidence type="ECO:0000313" key="5">
    <source>
        <dbReference type="EMBL" id="CAE6457124.1"/>
    </source>
</evidence>
<proteinExistence type="inferred from homology"/>
<organism evidence="5 6">
    <name type="scientific">Rhizoctonia solani</name>
    <dbReference type="NCBI Taxonomy" id="456999"/>
    <lineage>
        <taxon>Eukaryota</taxon>
        <taxon>Fungi</taxon>
        <taxon>Dikarya</taxon>
        <taxon>Basidiomycota</taxon>
        <taxon>Agaricomycotina</taxon>
        <taxon>Agaricomycetes</taxon>
        <taxon>Cantharellales</taxon>
        <taxon>Ceratobasidiaceae</taxon>
        <taxon>Rhizoctonia</taxon>
    </lineage>
</organism>
<dbReference type="SUPFAM" id="SSF81901">
    <property type="entry name" value="HCP-like"/>
    <property type="match status" value="2"/>
</dbReference>
<dbReference type="InterPro" id="IPR011990">
    <property type="entry name" value="TPR-like_helical_dom_sf"/>
</dbReference>
<keyword evidence="1" id="KW-0802">TPR repeat</keyword>
<protein>
    <recommendedName>
        <fullName evidence="4">CHAT domain-containing protein</fullName>
    </recommendedName>
</protein>
<dbReference type="Gene3D" id="1.25.40.10">
    <property type="entry name" value="Tetratricopeptide repeat domain"/>
    <property type="match status" value="1"/>
</dbReference>
<dbReference type="PANTHER" id="PTHR12558">
    <property type="entry name" value="CELL DIVISION CYCLE 16,23,27"/>
    <property type="match status" value="1"/>
</dbReference>
<evidence type="ECO:0000256" key="2">
    <source>
        <dbReference type="ARBA" id="ARBA00038210"/>
    </source>
</evidence>
<evidence type="ECO:0000256" key="1">
    <source>
        <dbReference type="ARBA" id="ARBA00022803"/>
    </source>
</evidence>
<name>A0A8H3GM79_9AGAM</name>
<evidence type="ECO:0000259" key="4">
    <source>
        <dbReference type="Pfam" id="PF12770"/>
    </source>
</evidence>
<sequence length="966" mass="107741">MQHEAPDIEEAVECISRALSIDLDDPQIIPIQAALQGASYSTRFDHLGETNDIDKAIECTTFALTLFPDDYPGLPHLIADLGGYHSKRFQRLNEVDDMKAIEYVTLSLGFFSSDDPRLSGGLCTLGVIHSLRFQALGELDDLDKAIEYGSRAVELASDGGPHLSYCLVNLGASHGSRFEHLGRLDDLERAIEFSSRAVSLTPDGHSDLPGRLANLGGLYEVLFERLGELEDLKRAIQFQTRAVTLTPEDHPRLPNRLAGLGLSYKFRYLRLDEMDDLERAIEHCALAVLLTPEDHPELSHWLSNLGACYAYRYDCLNDPDDLKKMIECKYRTVTVTPDDHPFQSTRLAELGTAYGNRFQALGSQTDMEKALEYKSLALLLTPEGHPGLTLQHGSMAHLHVVIYEHTGDTSHLELSLNFFREATRALAGSPRDKFKYAFEWARLASQYGPLNVLESYQATIDLLPQFIWLGATTTQRYKDLERTQTLAVNAAAAAILSSDHKQALEWLEDARCVVWNQSLMLRSPLDELRSSHSDLATGLQEVANKLHSASSETRESRALASRSTTPEQIAQEHRRLAQEYSDLLHRVRALPGFKDFLRPIKADELMRATRHGPVVVINCHASRCDALVILPAQDNIKHIHLPNFNGEAAERARSEIEKSLKLQHLRDRGFKRLREPGEKDNFESVLKVLWNDLVKPIIDFLGYNNCDVTENMPHITWCPTGALSFLPLHAAGDYDQPQSRVFDYVISSYTPTLTALLSSTPTSLTRDSRMLAIAQPRTPGHTPLPGTLDELERVKKHAQNKVQYSQLIDDQATTTTVLDGMEQHDWVHLACHAHQNVINATKSGLFLHDGTLDLAAINRRSFKNKGLAFLSACQTATGDERLPDEAVHLASGMLMAGYSSVIGTMWSVVDADAPFIADKVYARLMEDGKIGNGEAGKALYTAVAELREKVGEKQFGRWVPYIHFGS</sequence>
<dbReference type="Pfam" id="PF12770">
    <property type="entry name" value="CHAT"/>
    <property type="match status" value="1"/>
</dbReference>
<reference evidence="5" key="1">
    <citation type="submission" date="2021-01" db="EMBL/GenBank/DDBJ databases">
        <authorList>
            <person name="Kaushik A."/>
        </authorList>
    </citation>
    <scope>NUCLEOTIDE SEQUENCE</scope>
    <source>
        <strain evidence="5">AG1-1C</strain>
    </source>
</reference>
<evidence type="ECO:0000256" key="3">
    <source>
        <dbReference type="SAM" id="MobiDB-lite"/>
    </source>
</evidence>
<dbReference type="EMBL" id="CAJMWS010000657">
    <property type="protein sequence ID" value="CAE6457124.1"/>
    <property type="molecule type" value="Genomic_DNA"/>
</dbReference>
<gene>
    <name evidence="5" type="ORF">RDB_LOCUS153983</name>
</gene>